<feature type="region of interest" description="Disordered" evidence="1">
    <location>
        <begin position="230"/>
        <end position="258"/>
    </location>
</feature>
<gene>
    <name evidence="2" type="ORF">F503_08741</name>
</gene>
<dbReference type="Proteomes" id="UP000016923">
    <property type="component" value="Unassembled WGS sequence"/>
</dbReference>
<evidence type="ECO:0000256" key="1">
    <source>
        <dbReference type="SAM" id="MobiDB-lite"/>
    </source>
</evidence>
<feature type="compositionally biased region" description="Polar residues" evidence="1">
    <location>
        <begin position="1"/>
        <end position="17"/>
    </location>
</feature>
<feature type="region of interest" description="Disordered" evidence="1">
    <location>
        <begin position="88"/>
        <end position="154"/>
    </location>
</feature>
<dbReference type="EMBL" id="KE148177">
    <property type="protein sequence ID" value="EPE02516.1"/>
    <property type="molecule type" value="Genomic_DNA"/>
</dbReference>
<proteinExistence type="predicted"/>
<dbReference type="VEuPathDB" id="FungiDB:F503_08741"/>
<feature type="region of interest" description="Disordered" evidence="1">
    <location>
        <begin position="1"/>
        <end position="26"/>
    </location>
</feature>
<evidence type="ECO:0000313" key="3">
    <source>
        <dbReference type="Proteomes" id="UP000016923"/>
    </source>
</evidence>
<organism evidence="2 3">
    <name type="scientific">Ophiostoma piceae (strain UAMH 11346)</name>
    <name type="common">Sap stain fungus</name>
    <dbReference type="NCBI Taxonomy" id="1262450"/>
    <lineage>
        <taxon>Eukaryota</taxon>
        <taxon>Fungi</taxon>
        <taxon>Dikarya</taxon>
        <taxon>Ascomycota</taxon>
        <taxon>Pezizomycotina</taxon>
        <taxon>Sordariomycetes</taxon>
        <taxon>Sordariomycetidae</taxon>
        <taxon>Ophiostomatales</taxon>
        <taxon>Ophiostomataceae</taxon>
        <taxon>Ophiostoma</taxon>
    </lineage>
</organism>
<accession>S3BSX4</accession>
<reference evidence="2 3" key="1">
    <citation type="journal article" date="2013" name="BMC Genomics">
        <title>The genome and transcriptome of the pine saprophyte Ophiostoma piceae, and a comparison with the bark beetle-associated pine pathogen Grosmannia clavigera.</title>
        <authorList>
            <person name="Haridas S."/>
            <person name="Wang Y."/>
            <person name="Lim L."/>
            <person name="Massoumi Alamouti S."/>
            <person name="Jackman S."/>
            <person name="Docking R."/>
            <person name="Robertson G."/>
            <person name="Birol I."/>
            <person name="Bohlmann J."/>
            <person name="Breuil C."/>
        </authorList>
    </citation>
    <scope>NUCLEOTIDE SEQUENCE [LARGE SCALE GENOMIC DNA]</scope>
    <source>
        <strain evidence="2 3">UAMH 11346</strain>
    </source>
</reference>
<feature type="compositionally biased region" description="Polar residues" evidence="1">
    <location>
        <begin position="119"/>
        <end position="130"/>
    </location>
</feature>
<protein>
    <submittedName>
        <fullName evidence="2">Cytoskeletal adaptor protein</fullName>
    </submittedName>
</protein>
<dbReference type="AlphaFoldDB" id="S3BSX4"/>
<dbReference type="OrthoDB" id="5245663at2759"/>
<dbReference type="eggNOG" id="ENOG502RKY9">
    <property type="taxonomic scope" value="Eukaryota"/>
</dbReference>
<name>S3BSX4_OPHP1</name>
<dbReference type="HOGENOM" id="CLU_756704_0_0_1"/>
<sequence>MGDCDQSSLPLWQSTDDGSPDDWATQWNTNDAIDTTQLDQTELLVTGLDSSFQDAVDTLASQEMIDPTPTVLGRQIFKEQHTYPTIQAGAITDSGPNYAGRGVSKSSGVEKKFPATEPASDQTLSQTPQPSYRRPVYPSPAHSRAPSPPPSWTELSNTVKLLLVRELTTWYTYRKATTMLQLTNGEELAFRRLYNTEMQKKHRHDAELYAYTERVAAGYEASHGCARPAYSTSANLDQRGSQSPAQHQSEQSVPTRTQQTAKHFLSGLKMDERVTKPNYETDYICMQDFDEAWRYLDWVGFDVRSVDLAHWTGHIGVDRFKIEIPGAAHVFTIGISHHLCGLCESGHRKRTQPIFQKWSNMFDSSL</sequence>
<evidence type="ECO:0000313" key="2">
    <source>
        <dbReference type="EMBL" id="EPE02516.1"/>
    </source>
</evidence>
<keyword evidence="3" id="KW-1185">Reference proteome</keyword>